<dbReference type="InterPro" id="IPR000835">
    <property type="entry name" value="HTH_MarR-typ"/>
</dbReference>
<dbReference type="PANTHER" id="PTHR33164:SF43">
    <property type="entry name" value="HTH-TYPE TRANSCRIPTIONAL REPRESSOR YETL"/>
    <property type="match status" value="1"/>
</dbReference>
<evidence type="ECO:0000313" key="2">
    <source>
        <dbReference type="EMBL" id="TPH15648.1"/>
    </source>
</evidence>
<dbReference type="InterPro" id="IPR039422">
    <property type="entry name" value="MarR/SlyA-like"/>
</dbReference>
<evidence type="ECO:0000313" key="3">
    <source>
        <dbReference type="Proteomes" id="UP000315303"/>
    </source>
</evidence>
<dbReference type="AlphaFoldDB" id="A0A502KVI6"/>
<dbReference type="PROSITE" id="PS50995">
    <property type="entry name" value="HTH_MARR_2"/>
    <property type="match status" value="1"/>
</dbReference>
<sequence>MISNYTREQAFKLSTQTIKPLDLTTHLPFRVAVVSNLLALNRDWEIRELCDLEPREIRVLLNIGSYMPIKAADIAYQSRIDSYNVSRAVKALSSKELINIVPDSYSKNIKYLTLNEKGQELYQQISSAISHRATELESVLTHEELKSFYSILEKIEDKSEQLLAQQAIKKIDKGHTPPADQKELIRWYRKRNG</sequence>
<accession>A0A502KVI6</accession>
<feature type="domain" description="HTH marR-type" evidence="1">
    <location>
        <begin position="7"/>
        <end position="157"/>
    </location>
</feature>
<keyword evidence="3" id="KW-1185">Reference proteome</keyword>
<dbReference type="Proteomes" id="UP000315303">
    <property type="component" value="Unassembled WGS sequence"/>
</dbReference>
<dbReference type="Gene3D" id="1.10.10.10">
    <property type="entry name" value="Winged helix-like DNA-binding domain superfamily/Winged helix DNA-binding domain"/>
    <property type="match status" value="1"/>
</dbReference>
<gene>
    <name evidence="2" type="ORF">EPA86_08725</name>
</gene>
<protein>
    <submittedName>
        <fullName evidence="2">MarR family transcriptional regulator</fullName>
    </submittedName>
</protein>
<dbReference type="EMBL" id="SAWY01000019">
    <property type="protein sequence ID" value="TPH15648.1"/>
    <property type="molecule type" value="Genomic_DNA"/>
</dbReference>
<organism evidence="2 3">
    <name type="scientific">Litorilituus lipolyticus</name>
    <dbReference type="NCBI Taxonomy" id="2491017"/>
    <lineage>
        <taxon>Bacteria</taxon>
        <taxon>Pseudomonadati</taxon>
        <taxon>Pseudomonadota</taxon>
        <taxon>Gammaproteobacteria</taxon>
        <taxon>Alteromonadales</taxon>
        <taxon>Colwelliaceae</taxon>
        <taxon>Litorilituus</taxon>
    </lineage>
</organism>
<dbReference type="InterPro" id="IPR036388">
    <property type="entry name" value="WH-like_DNA-bd_sf"/>
</dbReference>
<proteinExistence type="predicted"/>
<reference evidence="2 3" key="1">
    <citation type="submission" date="2019-01" db="EMBL/GenBank/DDBJ databases">
        <title>Litorilituus lipolytica sp. nov., isolated from intertidal sand of the Yellow Sea in China.</title>
        <authorList>
            <person name="Liu A."/>
        </authorList>
    </citation>
    <scope>NUCLEOTIDE SEQUENCE [LARGE SCALE GENOMIC DNA]</scope>
    <source>
        <strain evidence="2 3">RZ04</strain>
    </source>
</reference>
<dbReference type="SMART" id="SM00347">
    <property type="entry name" value="HTH_MARR"/>
    <property type="match status" value="1"/>
</dbReference>
<name>A0A502KVI6_9GAMM</name>
<dbReference type="InterPro" id="IPR036390">
    <property type="entry name" value="WH_DNA-bd_sf"/>
</dbReference>
<dbReference type="GO" id="GO:0003700">
    <property type="term" value="F:DNA-binding transcription factor activity"/>
    <property type="evidence" value="ECO:0007669"/>
    <property type="project" value="InterPro"/>
</dbReference>
<dbReference type="GO" id="GO:0006950">
    <property type="term" value="P:response to stress"/>
    <property type="evidence" value="ECO:0007669"/>
    <property type="project" value="TreeGrafter"/>
</dbReference>
<dbReference type="OrthoDB" id="6195363at2"/>
<dbReference type="SUPFAM" id="SSF46785">
    <property type="entry name" value="Winged helix' DNA-binding domain"/>
    <property type="match status" value="1"/>
</dbReference>
<dbReference type="PANTHER" id="PTHR33164">
    <property type="entry name" value="TRANSCRIPTIONAL REGULATOR, MARR FAMILY"/>
    <property type="match status" value="1"/>
</dbReference>
<comment type="caution">
    <text evidence="2">The sequence shown here is derived from an EMBL/GenBank/DDBJ whole genome shotgun (WGS) entry which is preliminary data.</text>
</comment>
<evidence type="ECO:0000259" key="1">
    <source>
        <dbReference type="PROSITE" id="PS50995"/>
    </source>
</evidence>